<dbReference type="RefSeq" id="WP_256506202.1">
    <property type="nucleotide sequence ID" value="NZ_CP101740.1"/>
</dbReference>
<dbReference type="Proteomes" id="UP001058533">
    <property type="component" value="Chromosome"/>
</dbReference>
<evidence type="ECO:0000259" key="1">
    <source>
        <dbReference type="Pfam" id="PF00535"/>
    </source>
</evidence>
<gene>
    <name evidence="2" type="ORF">NMP03_14585</name>
</gene>
<protein>
    <submittedName>
        <fullName evidence="2">Glycosyltransferase</fullName>
        <ecNumber evidence="2">2.4.-.-</ecNumber>
    </submittedName>
</protein>
<keyword evidence="2" id="KW-0808">Transferase</keyword>
<dbReference type="SUPFAM" id="SSF53448">
    <property type="entry name" value="Nucleotide-diphospho-sugar transferases"/>
    <property type="match status" value="1"/>
</dbReference>
<sequence length="305" mass="34388">MPDHAMVVTDRLIASAVTICMCTFRRPAAFDALRSFEKLAGIPPNAVELVVVDNDETDVLRAKFEAVAQCYPYPLRYIHAPAQNISIARNAALNATTTRWLAFIDDDETADPNWLSALLEYRDQAETVIGQCIAVYGLDLPVWTARCDFHSNRIQGDATNAYTSNALLDMDFVRRHGLRFRVELGRTGGEDSIFFRQMKEAGGRIIYCPQAVVYEPVPQTRATMTWVRRRMYRAGQTHGLLCREFDPKAYRNLWLTAGAKMVVSAAMVLITVPGSTPSRRWFARTMLHAGAARYRLKPAMLEEYA</sequence>
<accession>A0ABY5L9V9</accession>
<name>A0ABY5L9V9_9SPHN</name>
<proteinExistence type="predicted"/>
<evidence type="ECO:0000313" key="3">
    <source>
        <dbReference type="Proteomes" id="UP001058533"/>
    </source>
</evidence>
<dbReference type="CDD" id="cd00761">
    <property type="entry name" value="Glyco_tranf_GTA_type"/>
    <property type="match status" value="1"/>
</dbReference>
<dbReference type="InterPro" id="IPR029044">
    <property type="entry name" value="Nucleotide-diphossugar_trans"/>
</dbReference>
<keyword evidence="3" id="KW-1185">Reference proteome</keyword>
<dbReference type="Gene3D" id="3.90.550.10">
    <property type="entry name" value="Spore Coat Polysaccharide Biosynthesis Protein SpsA, Chain A"/>
    <property type="match status" value="1"/>
</dbReference>
<dbReference type="GO" id="GO:0016757">
    <property type="term" value="F:glycosyltransferase activity"/>
    <property type="evidence" value="ECO:0007669"/>
    <property type="project" value="UniProtKB-KW"/>
</dbReference>
<dbReference type="Pfam" id="PF00535">
    <property type="entry name" value="Glycos_transf_2"/>
    <property type="match status" value="1"/>
</dbReference>
<dbReference type="InterPro" id="IPR001173">
    <property type="entry name" value="Glyco_trans_2-like"/>
</dbReference>
<organism evidence="2 3">
    <name type="scientific">Sphingomonas qomolangmaensis</name>
    <dbReference type="NCBI Taxonomy" id="2918765"/>
    <lineage>
        <taxon>Bacteria</taxon>
        <taxon>Pseudomonadati</taxon>
        <taxon>Pseudomonadota</taxon>
        <taxon>Alphaproteobacteria</taxon>
        <taxon>Sphingomonadales</taxon>
        <taxon>Sphingomonadaceae</taxon>
        <taxon>Sphingomonas</taxon>
    </lineage>
</organism>
<reference evidence="2" key="1">
    <citation type="submission" date="2022-07" db="EMBL/GenBank/DDBJ databases">
        <title>Sphingomonas sp. nov., a novel bacterium isolated from the north slope of the Mount Everest.</title>
        <authorList>
            <person name="Cui X."/>
            <person name="Liu Y."/>
        </authorList>
    </citation>
    <scope>NUCLEOTIDE SEQUENCE</scope>
    <source>
        <strain evidence="2">S5-59</strain>
    </source>
</reference>
<dbReference type="PANTHER" id="PTHR43685:SF3">
    <property type="entry name" value="SLR2126 PROTEIN"/>
    <property type="match status" value="1"/>
</dbReference>
<keyword evidence="2" id="KW-0328">Glycosyltransferase</keyword>
<dbReference type="PANTHER" id="PTHR43685">
    <property type="entry name" value="GLYCOSYLTRANSFERASE"/>
    <property type="match status" value="1"/>
</dbReference>
<dbReference type="EMBL" id="CP101740">
    <property type="protein sequence ID" value="UUL82383.1"/>
    <property type="molecule type" value="Genomic_DNA"/>
</dbReference>
<evidence type="ECO:0000313" key="2">
    <source>
        <dbReference type="EMBL" id="UUL82383.1"/>
    </source>
</evidence>
<dbReference type="EC" id="2.4.-.-" evidence="2"/>
<feature type="domain" description="Glycosyltransferase 2-like" evidence="1">
    <location>
        <begin position="18"/>
        <end position="147"/>
    </location>
</feature>
<dbReference type="InterPro" id="IPR050834">
    <property type="entry name" value="Glycosyltransf_2"/>
</dbReference>